<evidence type="ECO:0000313" key="3">
    <source>
        <dbReference type="EMBL" id="SHJ52141.1"/>
    </source>
</evidence>
<dbReference type="PANTHER" id="PTHR33171:SF17">
    <property type="entry name" value="LARA-LIKE N-TERMINAL DOMAIN-CONTAINING PROTEIN"/>
    <property type="match status" value="1"/>
</dbReference>
<protein>
    <submittedName>
        <fullName evidence="3">Nickel-dependent lactate racemase</fullName>
    </submittedName>
</protein>
<dbReference type="AlphaFoldDB" id="A0A1M6JZL2"/>
<name>A0A1M6JZL2_MALRU</name>
<dbReference type="NCBIfam" id="NF033504">
    <property type="entry name" value="Ni_dep_LarA"/>
    <property type="match status" value="1"/>
</dbReference>
<dbReference type="Pfam" id="PF21113">
    <property type="entry name" value="LarA_C"/>
    <property type="match status" value="1"/>
</dbReference>
<dbReference type="InterPro" id="IPR043166">
    <property type="entry name" value="LarA-like_C"/>
</dbReference>
<dbReference type="RefSeq" id="WP_072909149.1">
    <property type="nucleotide sequence ID" value="NZ_FQZT01000009.1"/>
</dbReference>
<dbReference type="Gene3D" id="3.40.50.11440">
    <property type="match status" value="1"/>
</dbReference>
<dbReference type="GO" id="GO:0050043">
    <property type="term" value="F:lactate racemase activity"/>
    <property type="evidence" value="ECO:0007669"/>
    <property type="project" value="InterPro"/>
</dbReference>
<dbReference type="InterPro" id="IPR018657">
    <property type="entry name" value="LarA-like_N"/>
</dbReference>
<dbReference type="STRING" id="1122189.SAMN02745165_02584"/>
<organism evidence="3 4">
    <name type="scientific">Malonomonas rubra DSM 5091</name>
    <dbReference type="NCBI Taxonomy" id="1122189"/>
    <lineage>
        <taxon>Bacteria</taxon>
        <taxon>Pseudomonadati</taxon>
        <taxon>Thermodesulfobacteriota</taxon>
        <taxon>Desulfuromonadia</taxon>
        <taxon>Desulfuromonadales</taxon>
        <taxon>Geopsychrobacteraceae</taxon>
        <taxon>Malonomonas</taxon>
    </lineage>
</organism>
<proteinExistence type="predicted"/>
<sequence length="422" mass="45372">MIIDIPCHREQVTFEIPVQYEERVKVLGTANSASSAIGVAEIKGALSSPIETAPLAELARGRMSVCIVISDITRPVPNKLLLPPILDTLETAGISREAITLLIATGMHRPNLGEELVELVGADIAENYRIINHDCRAQEDLREVMKIDGAAIEINRHYLDADLKILTGLIEPHPFAGFSGGGKSILPGISSFETMTFMHSFALVDHPDVATAKVENNPFRHHVNSICQTAGVDFIVNVIVDHSKQPIAVFAGDVQAAFAAGCEMAERNAVVRVGEPGDLIITSAGGYPLDATFYQSTKGLIAAGEIVRPGGTLLLISGCCEGLGSESYCRIINSAQGSPAQFREIYSDPDNFVIDQWGAQAYFQALERAGRILLYSPNLTQEQVAPFGITLIHELDQAIAELCAASCHIYVVPEGPYVASVL</sequence>
<dbReference type="PANTHER" id="PTHR33171">
    <property type="entry name" value="LAR_N DOMAIN-CONTAINING PROTEIN"/>
    <property type="match status" value="1"/>
</dbReference>
<evidence type="ECO:0000313" key="4">
    <source>
        <dbReference type="Proteomes" id="UP000184171"/>
    </source>
</evidence>
<dbReference type="Proteomes" id="UP000184171">
    <property type="component" value="Unassembled WGS sequence"/>
</dbReference>
<dbReference type="Pfam" id="PF09861">
    <property type="entry name" value="Lar_N"/>
    <property type="match status" value="1"/>
</dbReference>
<keyword evidence="4" id="KW-1185">Reference proteome</keyword>
<evidence type="ECO:0000259" key="1">
    <source>
        <dbReference type="Pfam" id="PF09861"/>
    </source>
</evidence>
<dbReference type="OrthoDB" id="9770545at2"/>
<gene>
    <name evidence="3" type="ORF">SAMN02745165_02584</name>
</gene>
<dbReference type="InterPro" id="IPR048520">
    <property type="entry name" value="LarA_C"/>
</dbReference>
<feature type="domain" description="LarA-like N-terminal" evidence="1">
    <location>
        <begin position="13"/>
        <end position="206"/>
    </location>
</feature>
<accession>A0A1M6JZL2</accession>
<evidence type="ECO:0000259" key="2">
    <source>
        <dbReference type="Pfam" id="PF21113"/>
    </source>
</evidence>
<dbReference type="InterPro" id="IPR047926">
    <property type="entry name" value="Ni_dep_LarA"/>
</dbReference>
<dbReference type="Gene3D" id="3.90.226.30">
    <property type="match status" value="1"/>
</dbReference>
<feature type="domain" description="Lactate racemase C-terminal" evidence="2">
    <location>
        <begin position="276"/>
        <end position="415"/>
    </location>
</feature>
<dbReference type="EMBL" id="FQZT01000009">
    <property type="protein sequence ID" value="SHJ52141.1"/>
    <property type="molecule type" value="Genomic_DNA"/>
</dbReference>
<dbReference type="InterPro" id="IPR048068">
    <property type="entry name" value="LarA-like"/>
</dbReference>
<reference evidence="3 4" key="1">
    <citation type="submission" date="2016-11" db="EMBL/GenBank/DDBJ databases">
        <authorList>
            <person name="Jaros S."/>
            <person name="Januszkiewicz K."/>
            <person name="Wedrychowicz H."/>
        </authorList>
    </citation>
    <scope>NUCLEOTIDE SEQUENCE [LARGE SCALE GENOMIC DNA]</scope>
    <source>
        <strain evidence="3 4">DSM 5091</strain>
    </source>
</reference>